<dbReference type="InParanoid" id="G0P018"/>
<evidence type="ECO:0000313" key="5">
    <source>
        <dbReference type="Proteomes" id="UP000008068"/>
    </source>
</evidence>
<gene>
    <name evidence="4" type="primary">Cbn-daf-12</name>
    <name evidence="4" type="ORF">CAEBREN_20181</name>
</gene>
<evidence type="ECO:0000313" key="4">
    <source>
        <dbReference type="EMBL" id="EGT41424.1"/>
    </source>
</evidence>
<proteinExistence type="predicted"/>
<dbReference type="OrthoDB" id="6352325at2759"/>
<dbReference type="Proteomes" id="UP000008068">
    <property type="component" value="Unassembled WGS sequence"/>
</dbReference>
<evidence type="ECO:0000256" key="3">
    <source>
        <dbReference type="ARBA" id="ARBA00023170"/>
    </source>
</evidence>
<dbReference type="EMBL" id="GL379995">
    <property type="protein sequence ID" value="EGT41424.1"/>
    <property type="molecule type" value="Genomic_DNA"/>
</dbReference>
<dbReference type="InterPro" id="IPR035500">
    <property type="entry name" value="NHR-like_dom_sf"/>
</dbReference>
<sequence length="131" mass="15250">MDDMFAKLSAANAQTQKAKCLEFFGFFDDEIKRNELAVHLVMLIILFTIRGNPIMDENDVRIVNEQRRHHKNLLKRYLESLYGEQARRIIDRLPKALEMLNDIARNAGMLFMGCVRTGEAEDLPAEFFMIK</sequence>
<organism evidence="5">
    <name type="scientific">Caenorhabditis brenneri</name>
    <name type="common">Nematode worm</name>
    <dbReference type="NCBI Taxonomy" id="135651"/>
    <lineage>
        <taxon>Eukaryota</taxon>
        <taxon>Metazoa</taxon>
        <taxon>Ecdysozoa</taxon>
        <taxon>Nematoda</taxon>
        <taxon>Chromadorea</taxon>
        <taxon>Rhabditida</taxon>
        <taxon>Rhabditina</taxon>
        <taxon>Rhabditomorpha</taxon>
        <taxon>Rhabditoidea</taxon>
        <taxon>Rhabditidae</taxon>
        <taxon>Peloderinae</taxon>
        <taxon>Caenorhabditis</taxon>
    </lineage>
</organism>
<evidence type="ECO:0000256" key="1">
    <source>
        <dbReference type="ARBA" id="ARBA00023015"/>
    </source>
</evidence>
<protein>
    <submittedName>
        <fullName evidence="4">CBN-DAF-12 protein</fullName>
    </submittedName>
</protein>
<keyword evidence="2" id="KW-0804">Transcription</keyword>
<dbReference type="Gene3D" id="1.10.565.10">
    <property type="entry name" value="Retinoid X Receptor"/>
    <property type="match status" value="1"/>
</dbReference>
<dbReference type="eggNOG" id="KOG3575">
    <property type="taxonomic scope" value="Eukaryota"/>
</dbReference>
<dbReference type="STRING" id="135651.G0P018"/>
<keyword evidence="1" id="KW-0805">Transcription regulation</keyword>
<evidence type="ECO:0000256" key="2">
    <source>
        <dbReference type="ARBA" id="ARBA00023163"/>
    </source>
</evidence>
<dbReference type="AlphaFoldDB" id="G0P018"/>
<keyword evidence="3" id="KW-0675">Receptor</keyword>
<keyword evidence="5" id="KW-1185">Reference proteome</keyword>
<name>G0P018_CAEBE</name>
<reference evidence="5" key="1">
    <citation type="submission" date="2011-07" db="EMBL/GenBank/DDBJ databases">
        <authorList>
            <consortium name="Caenorhabditis brenneri Sequencing and Analysis Consortium"/>
            <person name="Wilson R.K."/>
        </authorList>
    </citation>
    <scope>NUCLEOTIDE SEQUENCE [LARGE SCALE GENOMIC DNA]</scope>
    <source>
        <strain evidence="5">PB2801</strain>
    </source>
</reference>
<accession>G0P018</accession>
<dbReference type="HOGENOM" id="CLU_1929421_0_0_1"/>